<evidence type="ECO:0000256" key="5">
    <source>
        <dbReference type="ARBA" id="ARBA00022989"/>
    </source>
</evidence>
<evidence type="ECO:0000256" key="6">
    <source>
        <dbReference type="ARBA" id="ARBA00023136"/>
    </source>
</evidence>
<organism evidence="8">
    <name type="scientific">gut metagenome</name>
    <dbReference type="NCBI Taxonomy" id="749906"/>
    <lineage>
        <taxon>unclassified sequences</taxon>
        <taxon>metagenomes</taxon>
        <taxon>organismal metagenomes</taxon>
    </lineage>
</organism>
<comment type="subcellular location">
    <subcellularLocation>
        <location evidence="1">Cell membrane</location>
        <topology evidence="1">Multi-pass membrane protein</topology>
    </subcellularLocation>
</comment>
<sequence>MGMKPSNGLRNMTVGSPAGHLFAFALPLLLGSFLQQLYNMVDAWVVGKYVGDAALAAVGIGFPVLFMFSSLF</sequence>
<keyword evidence="5 7" id="KW-1133">Transmembrane helix</keyword>
<dbReference type="PANTHER" id="PTHR43549">
    <property type="entry name" value="MULTIDRUG RESISTANCE PROTEIN YPNP-RELATED"/>
    <property type="match status" value="1"/>
</dbReference>
<protein>
    <submittedName>
        <fullName evidence="8">Multi antimicrobial extrusion protein MatE</fullName>
    </submittedName>
</protein>
<evidence type="ECO:0000256" key="3">
    <source>
        <dbReference type="ARBA" id="ARBA00022475"/>
    </source>
</evidence>
<feature type="transmembrane region" description="Helical" evidence="7">
    <location>
        <begin position="53"/>
        <end position="71"/>
    </location>
</feature>
<accession>J9GAE6</accession>
<keyword evidence="6 7" id="KW-0472">Membrane</keyword>
<evidence type="ECO:0000256" key="7">
    <source>
        <dbReference type="SAM" id="Phobius"/>
    </source>
</evidence>
<keyword evidence="4 7" id="KW-0812">Transmembrane</keyword>
<dbReference type="Pfam" id="PF01554">
    <property type="entry name" value="MatE"/>
    <property type="match status" value="1"/>
</dbReference>
<reference evidence="8" key="1">
    <citation type="journal article" date="2012" name="PLoS ONE">
        <title>Gene sets for utilization of primary and secondary nutrition supplies in the distal gut of endangered iberian lynx.</title>
        <authorList>
            <person name="Alcaide M."/>
            <person name="Messina E."/>
            <person name="Richter M."/>
            <person name="Bargiela R."/>
            <person name="Peplies J."/>
            <person name="Huws S.A."/>
            <person name="Newbold C.J."/>
            <person name="Golyshin P.N."/>
            <person name="Simon M.A."/>
            <person name="Lopez G."/>
            <person name="Yakimov M.M."/>
            <person name="Ferrer M."/>
        </authorList>
    </citation>
    <scope>NUCLEOTIDE SEQUENCE</scope>
</reference>
<feature type="transmembrane region" description="Helical" evidence="7">
    <location>
        <begin position="21"/>
        <end position="41"/>
    </location>
</feature>
<dbReference type="PANTHER" id="PTHR43549:SF3">
    <property type="entry name" value="MULTIDRUG RESISTANCE PROTEIN YPNP-RELATED"/>
    <property type="match status" value="1"/>
</dbReference>
<proteinExistence type="predicted"/>
<dbReference type="InterPro" id="IPR052031">
    <property type="entry name" value="Membrane_Transporter-Flippase"/>
</dbReference>
<evidence type="ECO:0000256" key="4">
    <source>
        <dbReference type="ARBA" id="ARBA00022692"/>
    </source>
</evidence>
<evidence type="ECO:0000313" key="8">
    <source>
        <dbReference type="EMBL" id="EJW96404.1"/>
    </source>
</evidence>
<comment type="caution">
    <text evidence="8">The sequence shown here is derived from an EMBL/GenBank/DDBJ whole genome shotgun (WGS) entry which is preliminary data.</text>
</comment>
<dbReference type="AlphaFoldDB" id="J9GAE6"/>
<dbReference type="GO" id="GO:0015297">
    <property type="term" value="F:antiporter activity"/>
    <property type="evidence" value="ECO:0007669"/>
    <property type="project" value="InterPro"/>
</dbReference>
<keyword evidence="2" id="KW-0813">Transport</keyword>
<keyword evidence="3" id="KW-1003">Cell membrane</keyword>
<dbReference type="GO" id="GO:0042910">
    <property type="term" value="F:xenobiotic transmembrane transporter activity"/>
    <property type="evidence" value="ECO:0007669"/>
    <property type="project" value="InterPro"/>
</dbReference>
<evidence type="ECO:0000256" key="2">
    <source>
        <dbReference type="ARBA" id="ARBA00022448"/>
    </source>
</evidence>
<name>J9GAE6_9ZZZZ</name>
<feature type="non-terminal residue" evidence="8">
    <location>
        <position position="72"/>
    </location>
</feature>
<dbReference type="InterPro" id="IPR002528">
    <property type="entry name" value="MATE_fam"/>
</dbReference>
<evidence type="ECO:0000256" key="1">
    <source>
        <dbReference type="ARBA" id="ARBA00004651"/>
    </source>
</evidence>
<gene>
    <name evidence="8" type="ORF">EVA_15490</name>
</gene>
<dbReference type="GO" id="GO:0005886">
    <property type="term" value="C:plasma membrane"/>
    <property type="evidence" value="ECO:0007669"/>
    <property type="project" value="UniProtKB-SubCell"/>
</dbReference>
<dbReference type="EMBL" id="AMCI01005296">
    <property type="protein sequence ID" value="EJW96404.1"/>
    <property type="molecule type" value="Genomic_DNA"/>
</dbReference>